<dbReference type="EMBL" id="FR824757">
    <property type="protein sequence ID" value="CCA27940.1"/>
    <property type="molecule type" value="Genomic_DNA"/>
</dbReference>
<dbReference type="EC" id="2.5.1.78" evidence="4"/>
<evidence type="ECO:0000256" key="2">
    <source>
        <dbReference type="ARBA" id="ARBA00022619"/>
    </source>
</evidence>
<evidence type="ECO:0000313" key="6">
    <source>
        <dbReference type="EMBL" id="CCA27940.1"/>
    </source>
</evidence>
<comment type="catalytic activity">
    <reaction evidence="4">
        <text>(2S)-2-hydroxy-3-oxobutyl phosphate + 5-amino-6-(D-ribitylamino)uracil = 6,7-dimethyl-8-(1-D-ribityl)lumazine + phosphate + 2 H2O + H(+)</text>
        <dbReference type="Rhea" id="RHEA:26152"/>
        <dbReference type="ChEBI" id="CHEBI:15377"/>
        <dbReference type="ChEBI" id="CHEBI:15378"/>
        <dbReference type="ChEBI" id="CHEBI:15934"/>
        <dbReference type="ChEBI" id="CHEBI:43474"/>
        <dbReference type="ChEBI" id="CHEBI:58201"/>
        <dbReference type="ChEBI" id="CHEBI:58830"/>
        <dbReference type="EC" id="2.5.1.78"/>
    </reaction>
</comment>
<accession>F0X265</accession>
<dbReference type="AlphaFoldDB" id="F0X265"/>
<dbReference type="GO" id="GO:0000906">
    <property type="term" value="F:6,7-dimethyl-8-ribityllumazine synthase activity"/>
    <property type="evidence" value="ECO:0007669"/>
    <property type="project" value="UniProtKB-EC"/>
</dbReference>
<organism evidence="6">
    <name type="scientific">Albugo laibachii Nc14</name>
    <dbReference type="NCBI Taxonomy" id="890382"/>
    <lineage>
        <taxon>Eukaryota</taxon>
        <taxon>Sar</taxon>
        <taxon>Stramenopiles</taxon>
        <taxon>Oomycota</taxon>
        <taxon>Peronosporomycetes</taxon>
        <taxon>Albuginales</taxon>
        <taxon>Albuginaceae</taxon>
        <taxon>Albugo</taxon>
    </lineage>
</organism>
<keyword evidence="3 4" id="KW-0808">Transferase</keyword>
<evidence type="ECO:0000256" key="5">
    <source>
        <dbReference type="SAM" id="MobiDB-lite"/>
    </source>
</evidence>
<feature type="region of interest" description="Disordered" evidence="5">
    <location>
        <begin position="284"/>
        <end position="303"/>
    </location>
</feature>
<evidence type="ECO:0000256" key="4">
    <source>
        <dbReference type="RuleBase" id="RU003795"/>
    </source>
</evidence>
<dbReference type="UniPathway" id="UPA00275">
    <property type="reaction ID" value="UER00404"/>
</dbReference>
<comment type="function">
    <text evidence="4">Catalyzes the formation of 6,7-dimethyl-8-ribityllumazine by condensation of 5-amino-6-(D-ribitylamino)uracil with 3,4-dihydroxy-2-butanone 4-phosphate. This is the penultimate step in the biosynthesis of riboflavin.</text>
</comment>
<reference evidence="6" key="1">
    <citation type="journal article" date="2011" name="PLoS Biol.">
        <title>Gene gain and loss during evolution of obligate parasitism in the white rust pathogen of Arabidopsis thaliana.</title>
        <authorList>
            <person name="Kemen E."/>
            <person name="Gardiner A."/>
            <person name="Schultz-Larsen T."/>
            <person name="Kemen A.C."/>
            <person name="Balmuth A.L."/>
            <person name="Robert-Seilaniantz A."/>
            <person name="Bailey K."/>
            <person name="Holub E."/>
            <person name="Studholme D.J."/>
            <person name="Maclean D."/>
            <person name="Jones J.D."/>
        </authorList>
    </citation>
    <scope>NUCLEOTIDE SEQUENCE</scope>
</reference>
<dbReference type="HOGENOM" id="CLU_080031_0_0_1"/>
<comment type="similarity">
    <text evidence="1 4">Belongs to the DMRL synthase family.</text>
</comment>
<comment type="pathway">
    <text evidence="4">Cofactor biosynthesis; riboflavin biosynthesis; riboflavin from 2-hydroxy-3-oxobutyl phosphate and 5-amino-6-(D-ribitylamino)uracil: step 1/2.</text>
</comment>
<reference evidence="6" key="2">
    <citation type="submission" date="2011-02" db="EMBL/GenBank/DDBJ databases">
        <authorList>
            <person name="MacLean D."/>
        </authorList>
    </citation>
    <scope>NUCLEOTIDE SEQUENCE</scope>
</reference>
<dbReference type="InterPro" id="IPR036467">
    <property type="entry name" value="LS/RS_sf"/>
</dbReference>
<keyword evidence="2 4" id="KW-0686">Riboflavin biosynthesis</keyword>
<evidence type="ECO:0000256" key="3">
    <source>
        <dbReference type="ARBA" id="ARBA00022679"/>
    </source>
</evidence>
<dbReference type="SUPFAM" id="SSF52121">
    <property type="entry name" value="Lumazine synthase"/>
    <property type="match status" value="1"/>
</dbReference>
<protein>
    <recommendedName>
        <fullName evidence="4">6,7-dimethyl-8-ribityllumazine synthase</fullName>
        <shortName evidence="4">DMRL synthase</shortName>
        <ecNumber evidence="4">2.5.1.78</ecNumber>
    </recommendedName>
</protein>
<sequence length="303" mass="32421">MSTLTSADFGELKRPTTRVHAPPGGKSSWDMTHCDTQPPAQKARTETPQSLLTETGAFGHINNGAQGKIAPATQVNVPAVAEHAAQLRIALIKTTTDGEIVNLMAQNCWNKLQNRSGVTTEVFSVSNVEELPYASNKLLQFGGFDGVICFGFLNTNDAVSNALATCLTQAFIDISVKNVKPVARAVFMGEPRVAGVKAKSGWGEEFAANISGLIRLGGFLNRDTGSRADGGSPNLEHVLVETNESNSMDTSDTDTPMQQAQPIVPANTYAHLASDAQENFRPKFQQHSKRKQYGAGESSVVFG</sequence>
<gene>
    <name evidence="6" type="primary">AlNc14C857G12583</name>
    <name evidence="6" type="ORF">ALNC14_140840</name>
</gene>
<name>F0X265_9STRA</name>
<dbReference type="InterPro" id="IPR002180">
    <property type="entry name" value="LS/RS"/>
</dbReference>
<dbReference type="GO" id="GO:0009231">
    <property type="term" value="P:riboflavin biosynthetic process"/>
    <property type="evidence" value="ECO:0007669"/>
    <property type="project" value="UniProtKB-UniPathway"/>
</dbReference>
<dbReference type="Pfam" id="PF00885">
    <property type="entry name" value="DMRL_synthase"/>
    <property type="match status" value="1"/>
</dbReference>
<proteinExistence type="inferred from homology"/>
<dbReference type="Gene3D" id="3.40.50.960">
    <property type="entry name" value="Lumazine/riboflavin synthase"/>
    <property type="match status" value="1"/>
</dbReference>
<dbReference type="GO" id="GO:0009349">
    <property type="term" value="C:riboflavin synthase complex"/>
    <property type="evidence" value="ECO:0007669"/>
    <property type="project" value="UniProtKB-UniRule"/>
</dbReference>
<evidence type="ECO:0000256" key="1">
    <source>
        <dbReference type="ARBA" id="ARBA00007424"/>
    </source>
</evidence>
<feature type="region of interest" description="Disordered" evidence="5">
    <location>
        <begin position="1"/>
        <end position="47"/>
    </location>
</feature>